<feature type="transmembrane region" description="Helical" evidence="2">
    <location>
        <begin position="365"/>
        <end position="386"/>
    </location>
</feature>
<feature type="transmembrane region" description="Helical" evidence="2">
    <location>
        <begin position="282"/>
        <end position="299"/>
    </location>
</feature>
<name>A0A9X2B8Q8_9SPHI</name>
<sequence length="628" mass="73329">MRRIFILILFFTLWFPAWVFAQQPVRINDQQDQHIFTFKEIEAYEDAGGKLTFQQVSSPAFASCFKSSKTSTPQTRKPSSVYWYRIRIDASGQTGKNWILEFFDQTIDHLTAYIPQANDSYSVTNLGDTRPFADRIFQHKNFELPLKNTAADGIYYFKVQSHERADIIVVLRSVNWFVRYTNNEYFSFGLFYGMILVFGFYNLLMFIAVRQKQYLYYVLYLLSIAMYELCSDGLAYQYLWPSSPQWNQYAFAIALCAISCFCLMFTRALLRTKEQAPVLDKVLVAVIGLRLAFLCYCFLFDKSLLTYKFIEFLPLVLALGTGIYINNKGYRPARFFVIGYGCLCLGFSLKILIMLGYNWLNIDAFTYYSLTISFLAEMIFLSLAVGDSVRMLKRKKDKAQKLMIKQMRENDRLKDKLNKELEALVAQRTQSLVEKTAIIESQNLELKEKNDLLVKQAEEISRMNVLLEKDNEVLHINVEKVTRQRVMSEEVDFDEFSRVYPDAESCYLFLADLKWKDGYQCRKCNNTHYFSGHTPHSRRCAKCDYDESATAYTIFQNGRIPLNKAFYLLFLMYSTKGKISSHKLSEILQIRQGTCWTYTAKIKKLMEEKKKELRTAPKEGWSKLVLEA</sequence>
<evidence type="ECO:0000259" key="5">
    <source>
        <dbReference type="Pfam" id="PF12760"/>
    </source>
</evidence>
<dbReference type="EMBL" id="JALJEJ010000002">
    <property type="protein sequence ID" value="MCJ8208950.1"/>
    <property type="molecule type" value="Genomic_DNA"/>
</dbReference>
<evidence type="ECO:0000259" key="4">
    <source>
        <dbReference type="Pfam" id="PF07696"/>
    </source>
</evidence>
<feature type="domain" description="7TM-DISM receptor extracellular" evidence="3">
    <location>
        <begin position="184"/>
        <end position="387"/>
    </location>
</feature>
<feature type="transmembrane region" description="Helical" evidence="2">
    <location>
        <begin position="185"/>
        <end position="207"/>
    </location>
</feature>
<feature type="coiled-coil region" evidence="1">
    <location>
        <begin position="389"/>
        <end position="459"/>
    </location>
</feature>
<dbReference type="Pfam" id="PF07695">
    <property type="entry name" value="7TMR-DISM_7TM"/>
    <property type="match status" value="1"/>
</dbReference>
<protein>
    <submittedName>
        <fullName evidence="6">Transposase</fullName>
    </submittedName>
</protein>
<dbReference type="RefSeq" id="WP_245128785.1">
    <property type="nucleotide sequence ID" value="NZ_JALJEJ010000002.1"/>
</dbReference>
<dbReference type="Pfam" id="PF07696">
    <property type="entry name" value="7TMR-DISMED2"/>
    <property type="match status" value="1"/>
</dbReference>
<keyword evidence="2" id="KW-0812">Transmembrane</keyword>
<organism evidence="6 7">
    <name type="scientific">Mucilaginibacter straminoryzae</name>
    <dbReference type="NCBI Taxonomy" id="2932774"/>
    <lineage>
        <taxon>Bacteria</taxon>
        <taxon>Pseudomonadati</taxon>
        <taxon>Bacteroidota</taxon>
        <taxon>Sphingobacteriia</taxon>
        <taxon>Sphingobacteriales</taxon>
        <taxon>Sphingobacteriaceae</taxon>
        <taxon>Mucilaginibacter</taxon>
    </lineage>
</organism>
<feature type="transmembrane region" description="Helical" evidence="2">
    <location>
        <begin position="214"/>
        <end position="236"/>
    </location>
</feature>
<feature type="domain" description="Transposase zinc-ribbon" evidence="5">
    <location>
        <begin position="502"/>
        <end position="545"/>
    </location>
</feature>
<dbReference type="InterPro" id="IPR024442">
    <property type="entry name" value="Transposase_Zn_ribbon"/>
</dbReference>
<dbReference type="Pfam" id="PF12760">
    <property type="entry name" value="Zn_ribbon_IS1595"/>
    <property type="match status" value="1"/>
</dbReference>
<keyword evidence="2" id="KW-0472">Membrane</keyword>
<dbReference type="AlphaFoldDB" id="A0A9X2B8Q8"/>
<gene>
    <name evidence="6" type="ORF">MUY27_04465</name>
</gene>
<keyword evidence="2" id="KW-1133">Transmembrane helix</keyword>
<comment type="caution">
    <text evidence="6">The sequence shown here is derived from an EMBL/GenBank/DDBJ whole genome shotgun (WGS) entry which is preliminary data.</text>
</comment>
<feature type="transmembrane region" description="Helical" evidence="2">
    <location>
        <begin position="305"/>
        <end position="325"/>
    </location>
</feature>
<evidence type="ECO:0000256" key="2">
    <source>
        <dbReference type="SAM" id="Phobius"/>
    </source>
</evidence>
<evidence type="ECO:0000313" key="7">
    <source>
        <dbReference type="Proteomes" id="UP001139450"/>
    </source>
</evidence>
<feature type="transmembrane region" description="Helical" evidence="2">
    <location>
        <begin position="337"/>
        <end position="359"/>
    </location>
</feature>
<accession>A0A9X2B8Q8</accession>
<dbReference type="Proteomes" id="UP001139450">
    <property type="component" value="Unassembled WGS sequence"/>
</dbReference>
<feature type="transmembrane region" description="Helical" evidence="2">
    <location>
        <begin position="248"/>
        <end position="270"/>
    </location>
</feature>
<evidence type="ECO:0000313" key="6">
    <source>
        <dbReference type="EMBL" id="MCJ8208950.1"/>
    </source>
</evidence>
<reference evidence="6" key="1">
    <citation type="submission" date="2022-04" db="EMBL/GenBank/DDBJ databases">
        <title>Mucilaginibacter sp. RS28 isolated from freshwater.</title>
        <authorList>
            <person name="Ko S.-R."/>
        </authorList>
    </citation>
    <scope>NUCLEOTIDE SEQUENCE</scope>
    <source>
        <strain evidence="6">RS28</strain>
    </source>
</reference>
<proteinExistence type="predicted"/>
<evidence type="ECO:0000259" key="3">
    <source>
        <dbReference type="Pfam" id="PF07695"/>
    </source>
</evidence>
<dbReference type="InterPro" id="IPR011623">
    <property type="entry name" value="7TMR_DISM_rcpt_extracell_dom1"/>
</dbReference>
<keyword evidence="1" id="KW-0175">Coiled coil</keyword>
<dbReference type="InterPro" id="IPR011622">
    <property type="entry name" value="7TMR_DISM_rcpt_extracell_dom2"/>
</dbReference>
<evidence type="ECO:0000256" key="1">
    <source>
        <dbReference type="SAM" id="Coils"/>
    </source>
</evidence>
<dbReference type="Gene3D" id="2.60.40.2380">
    <property type="match status" value="1"/>
</dbReference>
<keyword evidence="7" id="KW-1185">Reference proteome</keyword>
<feature type="domain" description="7TM-DISM receptor extracellular" evidence="4">
    <location>
        <begin position="40"/>
        <end position="171"/>
    </location>
</feature>